<reference evidence="2" key="1">
    <citation type="submission" date="2017-02" db="EMBL/GenBank/DDBJ databases">
        <title>Draft Genome Sequence of the Salt Water Bacterium Oceanospirillum linum ATCC 11336.</title>
        <authorList>
            <person name="Trachtenberg A.M."/>
            <person name="Carney J.G."/>
            <person name="Linnane J.D."/>
            <person name="Rheaume B.A."/>
            <person name="Pitts N.L."/>
            <person name="Mykles D.L."/>
            <person name="Maclea K.S."/>
        </authorList>
    </citation>
    <scope>NUCLEOTIDE SEQUENCE [LARGE SCALE GENOMIC DNA]</scope>
    <source>
        <strain evidence="2">ATCC 11336</strain>
    </source>
</reference>
<dbReference type="ESTHER" id="oceli-a0a1t1h8c5">
    <property type="family name" value="Bacterial_lip_FamI.8"/>
</dbReference>
<name>A0A1T1H8C5_OCELI</name>
<dbReference type="InterPro" id="IPR029058">
    <property type="entry name" value="AB_hydrolase_fold"/>
</dbReference>
<evidence type="ECO:0000259" key="1">
    <source>
        <dbReference type="Pfam" id="PF12146"/>
    </source>
</evidence>
<evidence type="ECO:0000313" key="3">
    <source>
        <dbReference type="Proteomes" id="UP000190064"/>
    </source>
</evidence>
<dbReference type="PANTHER" id="PTHR11614">
    <property type="entry name" value="PHOSPHOLIPASE-RELATED"/>
    <property type="match status" value="1"/>
</dbReference>
<evidence type="ECO:0000313" key="2">
    <source>
        <dbReference type="EMBL" id="OOV85980.1"/>
    </source>
</evidence>
<proteinExistence type="predicted"/>
<accession>A0A1T1H8C5</accession>
<dbReference type="AlphaFoldDB" id="A0A1T1H8C5"/>
<dbReference type="RefSeq" id="WP_078320788.1">
    <property type="nucleotide sequence ID" value="NZ_FXTS01000011.1"/>
</dbReference>
<protein>
    <recommendedName>
        <fullName evidence="1">Serine aminopeptidase S33 domain-containing protein</fullName>
    </recommendedName>
</protein>
<comment type="caution">
    <text evidence="2">The sequence shown here is derived from an EMBL/GenBank/DDBJ whole genome shotgun (WGS) entry which is preliminary data.</text>
</comment>
<dbReference type="Proteomes" id="UP000190064">
    <property type="component" value="Unassembled WGS sequence"/>
</dbReference>
<organism evidence="2 3">
    <name type="scientific">Oceanospirillum linum</name>
    <dbReference type="NCBI Taxonomy" id="966"/>
    <lineage>
        <taxon>Bacteria</taxon>
        <taxon>Pseudomonadati</taxon>
        <taxon>Pseudomonadota</taxon>
        <taxon>Gammaproteobacteria</taxon>
        <taxon>Oceanospirillales</taxon>
        <taxon>Oceanospirillaceae</taxon>
        <taxon>Oceanospirillum</taxon>
    </lineage>
</organism>
<dbReference type="PROSITE" id="PS51257">
    <property type="entry name" value="PROKAR_LIPOPROTEIN"/>
    <property type="match status" value="1"/>
</dbReference>
<dbReference type="InterPro" id="IPR051044">
    <property type="entry name" value="MAG_DAG_Lipase"/>
</dbReference>
<keyword evidence="3" id="KW-1185">Reference proteome</keyword>
<dbReference type="Pfam" id="PF12146">
    <property type="entry name" value="Hydrolase_4"/>
    <property type="match status" value="1"/>
</dbReference>
<feature type="domain" description="Serine aminopeptidase S33" evidence="1">
    <location>
        <begin position="70"/>
        <end position="196"/>
    </location>
</feature>
<gene>
    <name evidence="2" type="ORF">BTA35_0215855</name>
</gene>
<dbReference type="STRING" id="966.BTA35_0215855"/>
<dbReference type="EMBL" id="MTSD02000010">
    <property type="protein sequence ID" value="OOV85980.1"/>
    <property type="molecule type" value="Genomic_DNA"/>
</dbReference>
<dbReference type="SUPFAM" id="SSF53474">
    <property type="entry name" value="alpha/beta-Hydrolases"/>
    <property type="match status" value="1"/>
</dbReference>
<sequence length="373" mass="42227">MARFLTLVFFIALTGCTKDPVPQAEFQQSTFAEYVEQTQAWIRANRRFISDQSEQEVLLNSPFERKPDQPSNKAVLLVHGLSDSPYSFNDLADSLVEKGYVVRTILLAGHGTKPEDLMNPKLDDWVSAVHHHTRLLAAEYDDVWLGGYSTGANLVTSEALENPEVDGLLLFAPAFKAKSKMVALAPWAKYFVDWADQDLEENLVKYDSLAMNGAGVFYQTSERVMALLDEHTLTIPVFMAVSEADSVVDIPLVTELYKTRFNGPKMLTWFGETPSDSTLKPILRSMRLPEYRISNGSHMSLLFSPQNPLYGINGLQRQCNNGQEDEAELSCRQGTDVWYSAWGYREKGKIHARLTWNPYYDETVQDILGFMER</sequence>
<dbReference type="InterPro" id="IPR022742">
    <property type="entry name" value="Hydrolase_4"/>
</dbReference>
<dbReference type="Gene3D" id="3.40.50.1820">
    <property type="entry name" value="alpha/beta hydrolase"/>
    <property type="match status" value="1"/>
</dbReference>